<dbReference type="AlphaFoldDB" id="A0A1B3ZCD7"/>
<dbReference type="PANTHER" id="PTHR30273:SF2">
    <property type="entry name" value="PROTEIN FECR"/>
    <property type="match status" value="1"/>
</dbReference>
<evidence type="ECO:0000313" key="4">
    <source>
        <dbReference type="Proteomes" id="UP000094256"/>
    </source>
</evidence>
<dbReference type="InterPro" id="IPR012373">
    <property type="entry name" value="Ferrdict_sens_TM"/>
</dbReference>
<evidence type="ECO:0000259" key="2">
    <source>
        <dbReference type="Pfam" id="PF16220"/>
    </source>
</evidence>
<dbReference type="Gene3D" id="2.60.120.1440">
    <property type="match status" value="1"/>
</dbReference>
<dbReference type="Pfam" id="PF04773">
    <property type="entry name" value="FecR"/>
    <property type="match status" value="1"/>
</dbReference>
<dbReference type="RefSeq" id="WP_069205632.1">
    <property type="nucleotide sequence ID" value="NZ_CP014168.1"/>
</dbReference>
<dbReference type="PIRSF" id="PIRSF018266">
    <property type="entry name" value="FecR"/>
    <property type="match status" value="1"/>
</dbReference>
<dbReference type="OrthoDB" id="9798846at2"/>
<dbReference type="EMBL" id="CP014168">
    <property type="protein sequence ID" value="AOH85085.1"/>
    <property type="molecule type" value="Genomic_DNA"/>
</dbReference>
<dbReference type="InterPro" id="IPR032623">
    <property type="entry name" value="FecR_N"/>
</dbReference>
<evidence type="ECO:0000313" key="3">
    <source>
        <dbReference type="EMBL" id="AOH85085.1"/>
    </source>
</evidence>
<dbReference type="InterPro" id="IPR006860">
    <property type="entry name" value="FecR"/>
</dbReference>
<dbReference type="Pfam" id="PF16220">
    <property type="entry name" value="DUF4880"/>
    <property type="match status" value="1"/>
</dbReference>
<keyword evidence="4" id="KW-1185">Reference proteome</keyword>
<protein>
    <submittedName>
        <fullName evidence="3">Iron transporter</fullName>
    </submittedName>
</protein>
<sequence length="317" mass="33850">MLLAEAAEWHARLAQAGDSTRAAFKAWRGASAEHAAAFERVQTAHDRAQALGEHAPLLALRQQTLARTMLAGRSRAPRWRIAAAGALMLAGAPLAAYGIHAWTAPPAPRATFEAFRTGIGQQADVTLADGSVVTLDTASTLKVRLGSSVRQVTLDGQGWFRIKPGDTPFRISAGGRDFTAREGIFDVRTDADRVRAFAETGQLMLEGDGSSVALAPGRLLAVRDSDVVIRPLADPVSFTGWRTGLLQFEDTPLAEAVGEFNRYRTQPIRLADDRAGALRVSGAFRTTGAPAFVGALATGFPVRVKRDTRDGIVIASR</sequence>
<dbReference type="PANTHER" id="PTHR30273">
    <property type="entry name" value="PERIPLASMIC SIGNAL SENSOR AND SIGMA FACTOR ACTIVATOR FECR-RELATED"/>
    <property type="match status" value="1"/>
</dbReference>
<dbReference type="GO" id="GO:0016989">
    <property type="term" value="F:sigma factor antagonist activity"/>
    <property type="evidence" value="ECO:0007669"/>
    <property type="project" value="TreeGrafter"/>
</dbReference>
<accession>A0A1B3ZCD7</accession>
<feature type="domain" description="FecR N-terminal" evidence="2">
    <location>
        <begin position="5"/>
        <end position="43"/>
    </location>
</feature>
<organism evidence="3 4">
    <name type="scientific">Sphingomonas panacis</name>
    <dbReference type="NCBI Taxonomy" id="1560345"/>
    <lineage>
        <taxon>Bacteria</taxon>
        <taxon>Pseudomonadati</taxon>
        <taxon>Pseudomonadota</taxon>
        <taxon>Alphaproteobacteria</taxon>
        <taxon>Sphingomonadales</taxon>
        <taxon>Sphingomonadaceae</taxon>
        <taxon>Sphingomonas</taxon>
    </lineage>
</organism>
<dbReference type="STRING" id="1560345.AWL63_15100"/>
<evidence type="ECO:0000259" key="1">
    <source>
        <dbReference type="Pfam" id="PF04773"/>
    </source>
</evidence>
<reference evidence="3 4" key="1">
    <citation type="submission" date="2016-01" db="EMBL/GenBank/DDBJ databases">
        <title>Complete genome and mega plasmid sequence of Sphingomonas panacis DCY99 elicits systemic resistance in rice to Xanthomonas oryzae.</title>
        <authorList>
            <person name="Kim Y.J."/>
            <person name="Yang D.C."/>
            <person name="Sing P."/>
        </authorList>
    </citation>
    <scope>NUCLEOTIDE SEQUENCE [LARGE SCALE GENOMIC DNA]</scope>
    <source>
        <strain evidence="3 4">DCY99</strain>
    </source>
</reference>
<name>A0A1B3ZCD7_9SPHN</name>
<feature type="domain" description="FecR protein" evidence="1">
    <location>
        <begin position="115"/>
        <end position="201"/>
    </location>
</feature>
<gene>
    <name evidence="3" type="ORF">AWL63_15100</name>
</gene>
<proteinExistence type="predicted"/>
<dbReference type="Proteomes" id="UP000094256">
    <property type="component" value="Chromosome"/>
</dbReference>
<dbReference type="KEGG" id="span:AWL63_15100"/>